<feature type="compositionally biased region" description="Polar residues" evidence="1">
    <location>
        <begin position="516"/>
        <end position="526"/>
    </location>
</feature>
<feature type="compositionally biased region" description="Basic residues" evidence="1">
    <location>
        <begin position="319"/>
        <end position="330"/>
    </location>
</feature>
<comment type="caution">
    <text evidence="3">The sequence shown here is derived from an EMBL/GenBank/DDBJ whole genome shotgun (WGS) entry which is preliminary data.</text>
</comment>
<feature type="region of interest" description="Disordered" evidence="1">
    <location>
        <begin position="886"/>
        <end position="980"/>
    </location>
</feature>
<feature type="region of interest" description="Disordered" evidence="1">
    <location>
        <begin position="457"/>
        <end position="479"/>
    </location>
</feature>
<feature type="region of interest" description="Disordered" evidence="1">
    <location>
        <begin position="508"/>
        <end position="618"/>
    </location>
</feature>
<feature type="compositionally biased region" description="Basic and acidic residues" evidence="1">
    <location>
        <begin position="668"/>
        <end position="677"/>
    </location>
</feature>
<feature type="compositionally biased region" description="Acidic residues" evidence="1">
    <location>
        <begin position="51"/>
        <end position="68"/>
    </location>
</feature>
<dbReference type="EMBL" id="JAJVCZ030000004">
    <property type="protein sequence ID" value="KAL0261218.1"/>
    <property type="molecule type" value="Genomic_DNA"/>
</dbReference>
<feature type="region of interest" description="Disordered" evidence="1">
    <location>
        <begin position="47"/>
        <end position="72"/>
    </location>
</feature>
<proteinExistence type="predicted"/>
<reference evidence="3 4" key="1">
    <citation type="submission" date="2024-02" db="EMBL/GenBank/DDBJ databases">
        <title>De novo assembly and annotation of 12 fungi associated with fruit tree decline syndrome in Ontario, Canada.</title>
        <authorList>
            <person name="Sulman M."/>
            <person name="Ellouze W."/>
            <person name="Ilyukhin E."/>
        </authorList>
    </citation>
    <scope>NUCLEOTIDE SEQUENCE [LARGE SCALE GENOMIC DNA]</scope>
    <source>
        <strain evidence="3 4">FDS-637</strain>
    </source>
</reference>
<dbReference type="PANTHER" id="PTHR28067:SF1">
    <property type="entry name" value="DNA REPLICATION REGULATOR SLD3"/>
    <property type="match status" value="1"/>
</dbReference>
<protein>
    <recommendedName>
        <fullName evidence="2">DNA replication regulator Sld3 C-terminal domain-containing protein</fullName>
    </recommendedName>
</protein>
<evidence type="ECO:0000259" key="2">
    <source>
        <dbReference type="Pfam" id="PF08639"/>
    </source>
</evidence>
<dbReference type="GeneID" id="92008999"/>
<dbReference type="RefSeq" id="XP_066634247.1">
    <property type="nucleotide sequence ID" value="XM_066776366.1"/>
</dbReference>
<evidence type="ECO:0000313" key="3">
    <source>
        <dbReference type="EMBL" id="KAL0261218.1"/>
    </source>
</evidence>
<feature type="region of interest" description="Disordered" evidence="1">
    <location>
        <begin position="150"/>
        <end position="170"/>
    </location>
</feature>
<name>A0ABR3CKR8_9PEZI</name>
<dbReference type="Gene3D" id="1.20.58.2130">
    <property type="match status" value="1"/>
</dbReference>
<dbReference type="Proteomes" id="UP001430584">
    <property type="component" value="Unassembled WGS sequence"/>
</dbReference>
<feature type="region of interest" description="Disordered" evidence="1">
    <location>
        <begin position="318"/>
        <end position="338"/>
    </location>
</feature>
<gene>
    <name evidence="3" type="ORF">SLS55_004914</name>
</gene>
<feature type="region of interest" description="Disordered" evidence="1">
    <location>
        <begin position="738"/>
        <end position="780"/>
    </location>
</feature>
<feature type="region of interest" description="Disordered" evidence="1">
    <location>
        <begin position="658"/>
        <end position="726"/>
    </location>
</feature>
<organism evidence="3 4">
    <name type="scientific">Diplodia seriata</name>
    <dbReference type="NCBI Taxonomy" id="420778"/>
    <lineage>
        <taxon>Eukaryota</taxon>
        <taxon>Fungi</taxon>
        <taxon>Dikarya</taxon>
        <taxon>Ascomycota</taxon>
        <taxon>Pezizomycotina</taxon>
        <taxon>Dothideomycetes</taxon>
        <taxon>Dothideomycetes incertae sedis</taxon>
        <taxon>Botryosphaeriales</taxon>
        <taxon>Botryosphaeriaceae</taxon>
        <taxon>Diplodia</taxon>
    </lineage>
</organism>
<sequence length="1057" mass="111496">MPGSHASLNQRSQLPLSFLDVTGGSSAAAALPSTRLFSAHVDALERRASDHDDDDHDDDEQEGEEEDVPATPKVLVTRLEADGSLCAVERVRRGVYALCKLGAWVREEDVGAVPACAYAGLPYAQPLKALRREDGRHWWQRVAVAVAAPPVGTAGRGDGHAPPPPPRLSMRRSVPRIVQQGVPPPRRLEEADPFVDSAAERVPLVAAGQPPVEGVEERPPQTAEEVFQAVVHQYLEALYLTKTSLAFFVKGPMSRARAAFTSKENTGLKMGDLAAFMRSILLQPGPMDKKHREKLPEIVKSMPLPGLSDDEDAVAAKVDKKKKSKSKKLKPNKDGLYPGEDEHVKKWWLQDRPGSSPHGHSESPADVLKRRLGDLRVRESMAQTILVLEIIALEASPSFQATEQEETQQNETQAEPQAAPVKKRKSKKPQDLNVLLDLLLDRLCIWQSVEQDETLVKVPKSGSGKNDTLTPSSGKSETSDKLKNFCVEVILPFYMSRLPERAAAINKRLGGPSASPAKTSGSASSIHRSKPGEAAVRTDPRAAQKKRRPLARVATENAAAHQPPPRHPSLTRSSTDPLLLPPNLKREGSDAPPSLSSIPLHQQKETSQTSASRNSLSQFERFSRRTIDLDAMSKSNEAKLKKKAHVERELEKAIGTLRKPNRGAALKDVADTADSRRQQAQSLSSSSSSRGNGGGVSKPGVPRVTRKAGGGNNTVLVGATPKRGRKTKDIVLQAATPNHNRFVTTTTTNNTAASNPGEDDNDADVAPPSDPVIPSSAVRPGPVDFLAPGGGGFGYVPASAVKNNNNTSSLLSARSSSSSSFSTAAAAAARCGGGGGGAVEETPSRGPAGKTVHWFFPPAPAAAGGGSGGDSGGAAAAAAVGATPAGRASSGVSRLGEKLKASSSAAGGSGSLKVPPPPPSSFKLPGEPVSGMSIALGMGEEEEEGSEESEDELTGVAALMRTPTKPRRRGGGQVLRTPVKRAGVGAGAGAVVGETPVKVKEATADVEVGVGVRENKGKEKEVEVEAEEGGLGRIEEEDGAEDIYNALGWDDDIDELA</sequence>
<dbReference type="InterPro" id="IPR042511">
    <property type="entry name" value="Sld3"/>
</dbReference>
<feature type="compositionally biased region" description="Low complexity" evidence="1">
    <location>
        <begin position="409"/>
        <end position="419"/>
    </location>
</feature>
<feature type="region of interest" description="Disordered" evidence="1">
    <location>
        <begin position="401"/>
        <end position="427"/>
    </location>
</feature>
<feature type="region of interest" description="Disordered" evidence="1">
    <location>
        <begin position="831"/>
        <end position="851"/>
    </location>
</feature>
<dbReference type="Pfam" id="PF08639">
    <property type="entry name" value="Sld3_STD"/>
    <property type="match status" value="1"/>
</dbReference>
<dbReference type="InterPro" id="IPR013948">
    <property type="entry name" value="DNA_replication_reg_Sld3_C"/>
</dbReference>
<feature type="compositionally biased region" description="Low complexity" evidence="1">
    <location>
        <begin position="678"/>
        <end position="690"/>
    </location>
</feature>
<feature type="compositionally biased region" description="Acidic residues" evidence="1">
    <location>
        <begin position="939"/>
        <end position="953"/>
    </location>
</feature>
<keyword evidence="4" id="KW-1185">Reference proteome</keyword>
<accession>A0ABR3CKR8</accession>
<feature type="compositionally biased region" description="Polar residues" evidence="1">
    <location>
        <begin position="594"/>
        <end position="618"/>
    </location>
</feature>
<dbReference type="PANTHER" id="PTHR28067">
    <property type="entry name" value="DNA REPLICATION REGULATOR SLD3"/>
    <property type="match status" value="1"/>
</dbReference>
<feature type="domain" description="DNA replication regulator Sld3 C-terminal" evidence="2">
    <location>
        <begin position="225"/>
        <end position="783"/>
    </location>
</feature>
<feature type="region of interest" description="Disordered" evidence="1">
    <location>
        <begin position="1016"/>
        <end position="1057"/>
    </location>
</feature>
<evidence type="ECO:0000313" key="4">
    <source>
        <dbReference type="Proteomes" id="UP001430584"/>
    </source>
</evidence>
<evidence type="ECO:0000256" key="1">
    <source>
        <dbReference type="SAM" id="MobiDB-lite"/>
    </source>
</evidence>
<feature type="compositionally biased region" description="Polar residues" evidence="1">
    <location>
        <begin position="463"/>
        <end position="476"/>
    </location>
</feature>